<dbReference type="SUPFAM" id="SSF52833">
    <property type="entry name" value="Thioredoxin-like"/>
    <property type="match status" value="1"/>
</dbReference>
<name>A0A7S4DD81_HETAK</name>
<evidence type="ECO:0000259" key="1">
    <source>
        <dbReference type="Pfam" id="PF00085"/>
    </source>
</evidence>
<dbReference type="Pfam" id="PF00085">
    <property type="entry name" value="Thioredoxin"/>
    <property type="match status" value="1"/>
</dbReference>
<dbReference type="Gene3D" id="3.40.30.10">
    <property type="entry name" value="Glutaredoxin"/>
    <property type="match status" value="1"/>
</dbReference>
<sequence>MSRDIVQDEFLPEVTGSKNVIVHFYHKNFEKCKIMDKHLALLAPHHIEAKFLKIDAEKAPFFVAKLQIPVLPTVVLFVDGVACGRVVGFEGLTDEDAPSRDEWETYRLAEKLAEGGVIEYRDIDGVTCNEDARAAEAAQAASAVRRGFHTRHADDDL</sequence>
<proteinExistence type="predicted"/>
<dbReference type="PANTHER" id="PTHR21148">
    <property type="entry name" value="THIOREDOXIN DOMAIN-CONTAINING PROTEIN 9"/>
    <property type="match status" value="1"/>
</dbReference>
<protein>
    <recommendedName>
        <fullName evidence="1">Thioredoxin domain-containing protein</fullName>
    </recommendedName>
</protein>
<dbReference type="EMBL" id="HBIU01047113">
    <property type="protein sequence ID" value="CAE0642253.1"/>
    <property type="molecule type" value="Transcribed_RNA"/>
</dbReference>
<dbReference type="InterPro" id="IPR036249">
    <property type="entry name" value="Thioredoxin-like_sf"/>
</dbReference>
<reference evidence="2" key="1">
    <citation type="submission" date="2021-01" db="EMBL/GenBank/DDBJ databases">
        <authorList>
            <person name="Corre E."/>
            <person name="Pelletier E."/>
            <person name="Niang G."/>
            <person name="Scheremetjew M."/>
            <person name="Finn R."/>
            <person name="Kale V."/>
            <person name="Holt S."/>
            <person name="Cochrane G."/>
            <person name="Meng A."/>
            <person name="Brown T."/>
            <person name="Cohen L."/>
        </authorList>
    </citation>
    <scope>NUCLEOTIDE SEQUENCE</scope>
    <source>
        <strain evidence="2">CCMP3107</strain>
    </source>
</reference>
<evidence type="ECO:0000313" key="2">
    <source>
        <dbReference type="EMBL" id="CAE0642253.1"/>
    </source>
</evidence>
<dbReference type="AlphaFoldDB" id="A0A7S4DD81"/>
<accession>A0A7S4DD81</accession>
<feature type="domain" description="Thioredoxin" evidence="1">
    <location>
        <begin position="6"/>
        <end position="89"/>
    </location>
</feature>
<organism evidence="2">
    <name type="scientific">Heterosigma akashiwo</name>
    <name type="common">Chromophytic alga</name>
    <name type="synonym">Heterosigma carterae</name>
    <dbReference type="NCBI Taxonomy" id="2829"/>
    <lineage>
        <taxon>Eukaryota</taxon>
        <taxon>Sar</taxon>
        <taxon>Stramenopiles</taxon>
        <taxon>Ochrophyta</taxon>
        <taxon>Raphidophyceae</taxon>
        <taxon>Chattonellales</taxon>
        <taxon>Chattonellaceae</taxon>
        <taxon>Heterosigma</taxon>
    </lineage>
</organism>
<dbReference type="InterPro" id="IPR013766">
    <property type="entry name" value="Thioredoxin_domain"/>
</dbReference>
<gene>
    <name evidence="2" type="ORF">HAKA00212_LOCUS21109</name>
</gene>